<feature type="domain" description="Winged helix-turn helix" evidence="1">
    <location>
        <begin position="8"/>
        <end position="51"/>
    </location>
</feature>
<protein>
    <submittedName>
        <fullName evidence="2">Winged helix-turn-helix domain-containing protein</fullName>
    </submittedName>
</protein>
<organism evidence="2">
    <name type="scientific">Caldilineaceae bacterium SB0662_bin_9</name>
    <dbReference type="NCBI Taxonomy" id="2605258"/>
    <lineage>
        <taxon>Bacteria</taxon>
        <taxon>Bacillati</taxon>
        <taxon>Chloroflexota</taxon>
        <taxon>Caldilineae</taxon>
        <taxon>Caldilineales</taxon>
        <taxon>Caldilineaceae</taxon>
    </lineage>
</organism>
<name>A0A6B1DRY8_9CHLR</name>
<dbReference type="AlphaFoldDB" id="A0A6B1DRY8"/>
<evidence type="ECO:0000313" key="2">
    <source>
        <dbReference type="EMBL" id="MYD89987.1"/>
    </source>
</evidence>
<reference evidence="2" key="1">
    <citation type="submission" date="2019-09" db="EMBL/GenBank/DDBJ databases">
        <title>Characterisation of the sponge microbiome using genome-centric metagenomics.</title>
        <authorList>
            <person name="Engelberts J.P."/>
            <person name="Robbins S.J."/>
            <person name="De Goeij J.M."/>
            <person name="Aranda M."/>
            <person name="Bell S.C."/>
            <person name="Webster N.S."/>
        </authorList>
    </citation>
    <scope>NUCLEOTIDE SEQUENCE</scope>
    <source>
        <strain evidence="2">SB0662_bin_9</strain>
    </source>
</reference>
<dbReference type="Pfam" id="PF13592">
    <property type="entry name" value="HTH_33"/>
    <property type="match status" value="1"/>
</dbReference>
<evidence type="ECO:0000259" key="1">
    <source>
        <dbReference type="Pfam" id="PF13592"/>
    </source>
</evidence>
<accession>A0A6B1DRY8</accession>
<gene>
    <name evidence="2" type="ORF">F4Y08_06560</name>
</gene>
<dbReference type="InterPro" id="IPR025959">
    <property type="entry name" value="Winged_HTH_dom"/>
</dbReference>
<proteinExistence type="predicted"/>
<dbReference type="EMBL" id="VXPY01000040">
    <property type="protein sequence ID" value="MYD89987.1"/>
    <property type="molecule type" value="Genomic_DNA"/>
</dbReference>
<sequence length="59" mass="6569">MLCTAAGFATAQAIQSWIEAQFEVVYTRGSIHTLLARLGIRLKRPRPRSSRQCGLPVLK</sequence>
<comment type="caution">
    <text evidence="2">The sequence shown here is derived from an EMBL/GenBank/DDBJ whole genome shotgun (WGS) entry which is preliminary data.</text>
</comment>